<accession>A0A9N9QTA3</accession>
<gene>
    <name evidence="1" type="ORF">CEUTPL_LOCUS14329</name>
</gene>
<reference evidence="1" key="1">
    <citation type="submission" date="2022-01" db="EMBL/GenBank/DDBJ databases">
        <authorList>
            <person name="King R."/>
        </authorList>
    </citation>
    <scope>NUCLEOTIDE SEQUENCE</scope>
</reference>
<organism evidence="1 2">
    <name type="scientific">Ceutorhynchus assimilis</name>
    <name type="common">cabbage seed weevil</name>
    <dbReference type="NCBI Taxonomy" id="467358"/>
    <lineage>
        <taxon>Eukaryota</taxon>
        <taxon>Metazoa</taxon>
        <taxon>Ecdysozoa</taxon>
        <taxon>Arthropoda</taxon>
        <taxon>Hexapoda</taxon>
        <taxon>Insecta</taxon>
        <taxon>Pterygota</taxon>
        <taxon>Neoptera</taxon>
        <taxon>Endopterygota</taxon>
        <taxon>Coleoptera</taxon>
        <taxon>Polyphaga</taxon>
        <taxon>Cucujiformia</taxon>
        <taxon>Curculionidae</taxon>
        <taxon>Ceutorhynchinae</taxon>
        <taxon>Ceutorhynchus</taxon>
    </lineage>
</organism>
<name>A0A9N9QTA3_9CUCU</name>
<dbReference type="EMBL" id="OU892285">
    <property type="protein sequence ID" value="CAG9773944.1"/>
    <property type="molecule type" value="Genomic_DNA"/>
</dbReference>
<proteinExistence type="predicted"/>
<protein>
    <submittedName>
        <fullName evidence="1">Uncharacterized protein</fullName>
    </submittedName>
</protein>
<dbReference type="AlphaFoldDB" id="A0A9N9QTA3"/>
<evidence type="ECO:0000313" key="1">
    <source>
        <dbReference type="EMBL" id="CAG9773944.1"/>
    </source>
</evidence>
<evidence type="ECO:0000313" key="2">
    <source>
        <dbReference type="Proteomes" id="UP001152799"/>
    </source>
</evidence>
<dbReference type="Proteomes" id="UP001152799">
    <property type="component" value="Chromosome 9"/>
</dbReference>
<sequence length="227" mass="26047">MGLCIGKLQLDFCSCCPKKQKPVPKIISENSLEVITEIVYALRENARLYRNFGWFCLLQVRESDGHLNLEMANQILTMIENGSAPANRMISAWNREAAFALYQYLRANQPLIPESIQSIVLDNNNCNINPEIVAADVLGLIDEELHHRQKTLLWLLFQLFDCGIKVSPADELGGNTWPVSTLPLFFNLEDHRYLNDWRRILMIFVEMIRQAPNTLDDVFNAQALRVN</sequence>
<dbReference type="OrthoDB" id="8196131at2759"/>
<keyword evidence="2" id="KW-1185">Reference proteome</keyword>